<dbReference type="OrthoDB" id="9776971at2"/>
<dbReference type="GO" id="GO:0043565">
    <property type="term" value="F:sequence-specific DNA binding"/>
    <property type="evidence" value="ECO:0007669"/>
    <property type="project" value="InterPro"/>
</dbReference>
<dbReference type="SUPFAM" id="SSF51215">
    <property type="entry name" value="Regulatory protein AraC"/>
    <property type="match status" value="1"/>
</dbReference>
<dbReference type="EMBL" id="FOJI01000011">
    <property type="protein sequence ID" value="SEW34177.1"/>
    <property type="molecule type" value="Genomic_DNA"/>
</dbReference>
<dbReference type="InterPro" id="IPR018062">
    <property type="entry name" value="HTH_AraC-typ_CS"/>
</dbReference>
<proteinExistence type="predicted"/>
<dbReference type="STRING" id="99656.SAMN05421659_11113"/>
<name>A0A1I0R145_9FIRM</name>
<keyword evidence="1" id="KW-0805">Transcription regulation</keyword>
<dbReference type="PANTHER" id="PTHR43280">
    <property type="entry name" value="ARAC-FAMILY TRANSCRIPTIONAL REGULATOR"/>
    <property type="match status" value="1"/>
</dbReference>
<dbReference type="PROSITE" id="PS00041">
    <property type="entry name" value="HTH_ARAC_FAMILY_1"/>
    <property type="match status" value="1"/>
</dbReference>
<dbReference type="PANTHER" id="PTHR43280:SF28">
    <property type="entry name" value="HTH-TYPE TRANSCRIPTIONAL ACTIVATOR RHAS"/>
    <property type="match status" value="1"/>
</dbReference>
<protein>
    <submittedName>
        <fullName evidence="5">AraC-type DNA-binding protein</fullName>
    </submittedName>
</protein>
<dbReference type="Proteomes" id="UP000199701">
    <property type="component" value="Unassembled WGS sequence"/>
</dbReference>
<dbReference type="PROSITE" id="PS01124">
    <property type="entry name" value="HTH_ARAC_FAMILY_2"/>
    <property type="match status" value="1"/>
</dbReference>
<dbReference type="AlphaFoldDB" id="A0A1I0R145"/>
<dbReference type="SUPFAM" id="SSF46689">
    <property type="entry name" value="Homeodomain-like"/>
    <property type="match status" value="1"/>
</dbReference>
<dbReference type="Gene3D" id="1.10.10.60">
    <property type="entry name" value="Homeodomain-like"/>
    <property type="match status" value="2"/>
</dbReference>
<dbReference type="InterPro" id="IPR003313">
    <property type="entry name" value="AraC-bd"/>
</dbReference>
<gene>
    <name evidence="5" type="ORF">SAMN05421659_11113</name>
</gene>
<sequence length="265" mass="30522">MYGFYQSHQDDFSCRETINNCYPAHLHKQVEIIYIRSGTLKSTINGNETLLLPGDLSICFPNTVHSTESIGESSAILIIFDAKLVGAFSNELLNHYPEVPFIKNPCISENIKSCFDMILHNCTHMQDLRISIGYLYILLGNLSSTLKLIKNKNVDLQDTCRVILEFINNHFIEDISLDSLSNSLNISKYYISHIFSEKIRTSFPTYLNRCRIDYAKSLLRNTRDSVTQIGFDCGFNSSRTFYRAFKECYQITPLEYRKNQINKST</sequence>
<dbReference type="PRINTS" id="PR00032">
    <property type="entry name" value="HTHARAC"/>
</dbReference>
<evidence type="ECO:0000259" key="4">
    <source>
        <dbReference type="PROSITE" id="PS01124"/>
    </source>
</evidence>
<evidence type="ECO:0000256" key="2">
    <source>
        <dbReference type="ARBA" id="ARBA00023125"/>
    </source>
</evidence>
<keyword evidence="6" id="KW-1185">Reference proteome</keyword>
<evidence type="ECO:0000256" key="3">
    <source>
        <dbReference type="ARBA" id="ARBA00023163"/>
    </source>
</evidence>
<evidence type="ECO:0000256" key="1">
    <source>
        <dbReference type="ARBA" id="ARBA00023015"/>
    </source>
</evidence>
<keyword evidence="3" id="KW-0804">Transcription</keyword>
<dbReference type="GO" id="GO:0003700">
    <property type="term" value="F:DNA-binding transcription factor activity"/>
    <property type="evidence" value="ECO:0007669"/>
    <property type="project" value="InterPro"/>
</dbReference>
<dbReference type="InterPro" id="IPR037923">
    <property type="entry name" value="HTH-like"/>
</dbReference>
<organism evidence="5 6">
    <name type="scientific">[Clostridium] fimetarium</name>
    <dbReference type="NCBI Taxonomy" id="99656"/>
    <lineage>
        <taxon>Bacteria</taxon>
        <taxon>Bacillati</taxon>
        <taxon>Bacillota</taxon>
        <taxon>Clostridia</taxon>
        <taxon>Lachnospirales</taxon>
        <taxon>Lachnospiraceae</taxon>
    </lineage>
</organism>
<dbReference type="Gene3D" id="2.60.120.10">
    <property type="entry name" value="Jelly Rolls"/>
    <property type="match status" value="1"/>
</dbReference>
<keyword evidence="2 5" id="KW-0238">DNA-binding</keyword>
<dbReference type="InterPro" id="IPR020449">
    <property type="entry name" value="Tscrpt_reg_AraC-type_HTH"/>
</dbReference>
<accession>A0A1I0R145</accession>
<dbReference type="InterPro" id="IPR018060">
    <property type="entry name" value="HTH_AraC"/>
</dbReference>
<dbReference type="RefSeq" id="WP_092454996.1">
    <property type="nucleotide sequence ID" value="NZ_FOJI01000011.1"/>
</dbReference>
<evidence type="ECO:0000313" key="5">
    <source>
        <dbReference type="EMBL" id="SEW34177.1"/>
    </source>
</evidence>
<dbReference type="SMART" id="SM00342">
    <property type="entry name" value="HTH_ARAC"/>
    <property type="match status" value="1"/>
</dbReference>
<dbReference type="Pfam" id="PF02311">
    <property type="entry name" value="AraC_binding"/>
    <property type="match status" value="1"/>
</dbReference>
<evidence type="ECO:0000313" key="6">
    <source>
        <dbReference type="Proteomes" id="UP000199701"/>
    </source>
</evidence>
<reference evidence="5 6" key="1">
    <citation type="submission" date="2016-10" db="EMBL/GenBank/DDBJ databases">
        <authorList>
            <person name="de Groot N.N."/>
        </authorList>
    </citation>
    <scope>NUCLEOTIDE SEQUENCE [LARGE SCALE GENOMIC DNA]</scope>
    <source>
        <strain evidence="5 6">DSM 9179</strain>
    </source>
</reference>
<dbReference type="InterPro" id="IPR009057">
    <property type="entry name" value="Homeodomain-like_sf"/>
</dbReference>
<feature type="domain" description="HTH araC/xylS-type" evidence="4">
    <location>
        <begin position="161"/>
        <end position="259"/>
    </location>
</feature>
<dbReference type="Pfam" id="PF12833">
    <property type="entry name" value="HTH_18"/>
    <property type="match status" value="1"/>
</dbReference>
<dbReference type="InterPro" id="IPR014710">
    <property type="entry name" value="RmlC-like_jellyroll"/>
</dbReference>